<accession>A0AA38F701</accession>
<reference evidence="2 3" key="1">
    <citation type="journal article" date="2021" name="Nat. Plants">
        <title>The Taxus genome provides insights into paclitaxel biosynthesis.</title>
        <authorList>
            <person name="Xiong X."/>
            <person name="Gou J."/>
            <person name="Liao Q."/>
            <person name="Li Y."/>
            <person name="Zhou Q."/>
            <person name="Bi G."/>
            <person name="Li C."/>
            <person name="Du R."/>
            <person name="Wang X."/>
            <person name="Sun T."/>
            <person name="Guo L."/>
            <person name="Liang H."/>
            <person name="Lu P."/>
            <person name="Wu Y."/>
            <person name="Zhang Z."/>
            <person name="Ro D.K."/>
            <person name="Shang Y."/>
            <person name="Huang S."/>
            <person name="Yan J."/>
        </authorList>
    </citation>
    <scope>NUCLEOTIDE SEQUENCE [LARGE SCALE GENOMIC DNA]</scope>
    <source>
        <strain evidence="2">Ta-2019</strain>
    </source>
</reference>
<gene>
    <name evidence="2" type="ORF">KI387_034559</name>
</gene>
<dbReference type="Gene3D" id="1.10.10.1210">
    <property type="entry name" value="MAGE homology domain, winged helix WH2 motif"/>
    <property type="match status" value="1"/>
</dbReference>
<dbReference type="OMA" id="EENLWPH"/>
<keyword evidence="3" id="KW-1185">Reference proteome</keyword>
<dbReference type="EMBL" id="JAHRHJ020003813">
    <property type="protein sequence ID" value="KAH9290442.1"/>
    <property type="molecule type" value="Genomic_DNA"/>
</dbReference>
<comment type="caution">
    <text evidence="2">The sequence shown here is derived from an EMBL/GenBank/DDBJ whole genome shotgun (WGS) entry which is preliminary data.</text>
</comment>
<dbReference type="SMART" id="SM01373">
    <property type="entry name" value="MAGE"/>
    <property type="match status" value="1"/>
</dbReference>
<feature type="domain" description="MAGE" evidence="1">
    <location>
        <begin position="52"/>
        <end position="257"/>
    </location>
</feature>
<dbReference type="InterPro" id="IPR041899">
    <property type="entry name" value="MAGE_WH2"/>
</dbReference>
<feature type="non-terminal residue" evidence="2">
    <location>
        <position position="1"/>
    </location>
</feature>
<dbReference type="InterPro" id="IPR041898">
    <property type="entry name" value="MAGE_WH1"/>
</dbReference>
<dbReference type="Pfam" id="PF01454">
    <property type="entry name" value="MAGE"/>
    <property type="match status" value="1"/>
</dbReference>
<dbReference type="Proteomes" id="UP000824469">
    <property type="component" value="Unassembled WGS sequence"/>
</dbReference>
<evidence type="ECO:0000313" key="2">
    <source>
        <dbReference type="EMBL" id="KAH9290442.1"/>
    </source>
</evidence>
<evidence type="ECO:0000313" key="3">
    <source>
        <dbReference type="Proteomes" id="UP000824469"/>
    </source>
</evidence>
<feature type="non-terminal residue" evidence="2">
    <location>
        <position position="257"/>
    </location>
</feature>
<sequence length="257" mass="29130">GFLGGGYPYPFSPLLCVAFGVNFEKSGGQSTMVRGDVDVDNLSQADVSIEERDKLVAEMMRFMLFKNHQHPGVPVKREELTQIVTKNYRQRNLPNLAILQAQKQFASIFGYEMKELQRSRSSKNNLTRCSQQSTTEAKSYVLKSMLPEELRIRFVQDKDSSQLLGLTFVVVGILQLCGGKIPEDTLWQHLRRLGVDEHEEGHTVFGNVKQAIETITKQRYIQKEKVSGPGGDMTVYELAERAVDEVISRKIKESIME</sequence>
<dbReference type="InterPro" id="IPR037445">
    <property type="entry name" value="MAGE"/>
</dbReference>
<dbReference type="Gene3D" id="1.10.10.1200">
    <property type="entry name" value="MAGE homology domain, winged helix WH1 motif"/>
    <property type="match status" value="1"/>
</dbReference>
<dbReference type="InterPro" id="IPR002190">
    <property type="entry name" value="MHD_dom"/>
</dbReference>
<dbReference type="PANTHER" id="PTHR11736:SF14">
    <property type="entry name" value="NSE3 HOMOLOG, SMC5-SMC6 COMPLEX COMPONENT"/>
    <property type="match status" value="1"/>
</dbReference>
<dbReference type="AlphaFoldDB" id="A0AA38F701"/>
<evidence type="ECO:0000259" key="1">
    <source>
        <dbReference type="PROSITE" id="PS50838"/>
    </source>
</evidence>
<proteinExistence type="predicted"/>
<name>A0AA38F701_TAXCH</name>
<dbReference type="PROSITE" id="PS50838">
    <property type="entry name" value="MAGE"/>
    <property type="match status" value="1"/>
</dbReference>
<protein>
    <recommendedName>
        <fullName evidence="1">MAGE domain-containing protein</fullName>
    </recommendedName>
</protein>
<dbReference type="PANTHER" id="PTHR11736">
    <property type="entry name" value="MELANOMA-ASSOCIATED ANTIGEN MAGE ANTIGEN"/>
    <property type="match status" value="1"/>
</dbReference>
<organism evidence="2 3">
    <name type="scientific">Taxus chinensis</name>
    <name type="common">Chinese yew</name>
    <name type="synonym">Taxus wallichiana var. chinensis</name>
    <dbReference type="NCBI Taxonomy" id="29808"/>
    <lineage>
        <taxon>Eukaryota</taxon>
        <taxon>Viridiplantae</taxon>
        <taxon>Streptophyta</taxon>
        <taxon>Embryophyta</taxon>
        <taxon>Tracheophyta</taxon>
        <taxon>Spermatophyta</taxon>
        <taxon>Pinopsida</taxon>
        <taxon>Pinidae</taxon>
        <taxon>Conifers II</taxon>
        <taxon>Cupressales</taxon>
        <taxon>Taxaceae</taxon>
        <taxon>Taxus</taxon>
    </lineage>
</organism>
<dbReference type="GO" id="GO:0005634">
    <property type="term" value="C:nucleus"/>
    <property type="evidence" value="ECO:0007669"/>
    <property type="project" value="TreeGrafter"/>
</dbReference>